<dbReference type="InterPro" id="IPR047141">
    <property type="entry name" value="Stealth"/>
</dbReference>
<evidence type="ECO:0000259" key="5">
    <source>
        <dbReference type="Pfam" id="PF17101"/>
    </source>
</evidence>
<accession>A0A6H2HAQ9</accession>
<dbReference type="PANTHER" id="PTHR24045:SF0">
    <property type="entry name" value="N-ACETYLGLUCOSAMINE-1-PHOSPHOTRANSFERASE SUBUNITS ALPHA_BETA"/>
    <property type="match status" value="1"/>
</dbReference>
<evidence type="ECO:0000256" key="1">
    <source>
        <dbReference type="ARBA" id="ARBA00007583"/>
    </source>
</evidence>
<comment type="similarity">
    <text evidence="1">Belongs to the stealth family.</text>
</comment>
<evidence type="ECO:0000313" key="6">
    <source>
        <dbReference type="EMBL" id="QJC56910.1"/>
    </source>
</evidence>
<dbReference type="PANTHER" id="PTHR24045">
    <property type="match status" value="1"/>
</dbReference>
<dbReference type="EMBL" id="CP051461">
    <property type="protein sequence ID" value="QJC56910.1"/>
    <property type="molecule type" value="Genomic_DNA"/>
</dbReference>
<dbReference type="GO" id="GO:0000271">
    <property type="term" value="P:polysaccharide biosynthetic process"/>
    <property type="evidence" value="ECO:0007669"/>
    <property type="project" value="UniProtKB-KW"/>
</dbReference>
<dbReference type="Proteomes" id="UP000502041">
    <property type="component" value="Chromosome"/>
</dbReference>
<dbReference type="Pfam" id="PF17101">
    <property type="entry name" value="Stealth_CR1"/>
    <property type="match status" value="1"/>
</dbReference>
<feature type="domain" description="Stealth protein CR1 conserved region 1" evidence="5">
    <location>
        <begin position="19"/>
        <end position="38"/>
    </location>
</feature>
<evidence type="ECO:0000313" key="7">
    <source>
        <dbReference type="Proteomes" id="UP000502041"/>
    </source>
</evidence>
<evidence type="ECO:0000256" key="3">
    <source>
        <dbReference type="ARBA" id="ARBA00023169"/>
    </source>
</evidence>
<dbReference type="InterPro" id="IPR021520">
    <property type="entry name" value="Stealth_CR2"/>
</dbReference>
<name>A0A6H2HAQ9_9BURK</name>
<sequence>MPTTKAKHCPTDILIDTAIDIVYLWVDGSDPVWQKKRSHAYASWIDRNPNELAVFGNTAGRYRDNGELRFNLRALEKFFPQHGHIYIVTDSQTPRWLRRRSGLSVIDHKDLLPKGQGPIFDSGNIESYLHRIKGLSERFIYMNDDVFFGAPVDTNWWFGNKPKVFLEASEVADFEHYQPGETSLVNASLLSRDWLGKKYPSYQHDARVFSHAPRPMLKSAMQELEGLAPTLFEQVRSTVFRSWRVPAIVPDLVPRWMVQMDYAEQLTLDPLHICTCDAQAEQQLMFLTTHFGKLPFFCINDTCDEALDGDLRLRRVSKTLESLLPEPCSFETAYIPKTQEQDALSQTSDCAT</sequence>
<keyword evidence="3" id="KW-0270">Exopolysaccharide synthesis</keyword>
<keyword evidence="2 6" id="KW-0808">Transferase</keyword>
<dbReference type="InterPro" id="IPR031358">
    <property type="entry name" value="Stealth_CR1"/>
</dbReference>
<dbReference type="Pfam" id="PF11380">
    <property type="entry name" value="Stealth_CR2"/>
    <property type="match status" value="1"/>
</dbReference>
<evidence type="ECO:0000256" key="2">
    <source>
        <dbReference type="ARBA" id="ARBA00022679"/>
    </source>
</evidence>
<dbReference type="RefSeq" id="WP_168922502.1">
    <property type="nucleotide sequence ID" value="NZ_CP051461.1"/>
</dbReference>
<dbReference type="KEGG" id="pvac:HC248_02221"/>
<dbReference type="EC" id="2.7.-.-" evidence="6"/>
<keyword evidence="7" id="KW-1185">Reference proteome</keyword>
<dbReference type="AlphaFoldDB" id="A0A6H2HAQ9"/>
<gene>
    <name evidence="6" type="primary">cpsY</name>
    <name evidence="6" type="ORF">HC248_02221</name>
</gene>
<reference evidence="6 7" key="1">
    <citation type="submission" date="2020-04" db="EMBL/GenBank/DDBJ databases">
        <title>Complete genome of a Psychrophilic, Marine, Gas Vacuolate Bacterium Polaromonas vacuolata KCTC 22033T.</title>
        <authorList>
            <person name="Hwang K."/>
            <person name="Kim K.M."/>
        </authorList>
    </citation>
    <scope>NUCLEOTIDE SEQUENCE [LARGE SCALE GENOMIC DNA]</scope>
    <source>
        <strain evidence="6 7">KCTC 22033</strain>
    </source>
</reference>
<feature type="domain" description="Stealth protein CR2 conserved region 2" evidence="4">
    <location>
        <begin position="61"/>
        <end position="160"/>
    </location>
</feature>
<protein>
    <submittedName>
        <fullName evidence="6">Exopolysaccharide phosphotransferase CpsY</fullName>
        <ecNumber evidence="6">2.7.-.-</ecNumber>
    </submittedName>
</protein>
<organism evidence="6 7">
    <name type="scientific">Polaromonas vacuolata</name>
    <dbReference type="NCBI Taxonomy" id="37448"/>
    <lineage>
        <taxon>Bacteria</taxon>
        <taxon>Pseudomonadati</taxon>
        <taxon>Pseudomonadota</taxon>
        <taxon>Betaproteobacteria</taxon>
        <taxon>Burkholderiales</taxon>
        <taxon>Comamonadaceae</taxon>
        <taxon>Polaromonas</taxon>
    </lineage>
</organism>
<dbReference type="GO" id="GO:0016772">
    <property type="term" value="F:transferase activity, transferring phosphorus-containing groups"/>
    <property type="evidence" value="ECO:0007669"/>
    <property type="project" value="InterPro"/>
</dbReference>
<proteinExistence type="inferred from homology"/>
<evidence type="ECO:0000259" key="4">
    <source>
        <dbReference type="Pfam" id="PF11380"/>
    </source>
</evidence>